<feature type="non-terminal residue" evidence="7">
    <location>
        <position position="1"/>
    </location>
</feature>
<keyword evidence="4" id="KW-0862">Zinc</keyword>
<protein>
    <recommendedName>
        <fullName evidence="6">HAT C-terminal dimerisation domain-containing protein</fullName>
    </recommendedName>
</protein>
<keyword evidence="3" id="KW-0863">Zinc-finger</keyword>
<dbReference type="EMBL" id="LAVV01013585">
    <property type="protein sequence ID" value="KNZ45470.1"/>
    <property type="molecule type" value="Genomic_DNA"/>
</dbReference>
<accession>A0A0L6UCE9</accession>
<dbReference type="GO" id="GO:0046983">
    <property type="term" value="F:protein dimerization activity"/>
    <property type="evidence" value="ECO:0007669"/>
    <property type="project" value="InterPro"/>
</dbReference>
<evidence type="ECO:0000256" key="1">
    <source>
        <dbReference type="ARBA" id="ARBA00004123"/>
    </source>
</evidence>
<evidence type="ECO:0000256" key="4">
    <source>
        <dbReference type="ARBA" id="ARBA00022833"/>
    </source>
</evidence>
<feature type="domain" description="HAT C-terminal dimerisation" evidence="6">
    <location>
        <begin position="69"/>
        <end position="140"/>
    </location>
</feature>
<sequence length="157" mass="18061">ISVDHILNVFNSKTQRFDNGLPTITNGIETSTSDPKPKSMFSKALFQWQSATQFKGIQDEINQCSREDIEAEGFKVLDYWASQQKSFPKLSVMAHHYLSIPAPSVSSERVFSKGHWIFSWQCSSLKPNTFDNFLCLKDWFQTFNGPFLFLIFFSSLK</sequence>
<reference evidence="7 8" key="1">
    <citation type="submission" date="2015-08" db="EMBL/GenBank/DDBJ databases">
        <title>Next Generation Sequencing and Analysis of the Genome of Puccinia sorghi L Schw, the Causal Agent of Maize Common Rust.</title>
        <authorList>
            <person name="Rochi L."/>
            <person name="Burguener G."/>
            <person name="Darino M."/>
            <person name="Turjanski A."/>
            <person name="Kreff E."/>
            <person name="Dieguez M.J."/>
            <person name="Sacco F."/>
        </authorList>
    </citation>
    <scope>NUCLEOTIDE SEQUENCE [LARGE SCALE GENOMIC DNA]</scope>
    <source>
        <strain evidence="7 8">RO10H11247</strain>
    </source>
</reference>
<keyword evidence="2" id="KW-0479">Metal-binding</keyword>
<evidence type="ECO:0000313" key="8">
    <source>
        <dbReference type="Proteomes" id="UP000037035"/>
    </source>
</evidence>
<dbReference type="InterPro" id="IPR012337">
    <property type="entry name" value="RNaseH-like_sf"/>
</dbReference>
<dbReference type="SUPFAM" id="SSF53098">
    <property type="entry name" value="Ribonuclease H-like"/>
    <property type="match status" value="1"/>
</dbReference>
<dbReference type="PANTHER" id="PTHR46481">
    <property type="entry name" value="ZINC FINGER BED DOMAIN-CONTAINING PROTEIN 4"/>
    <property type="match status" value="1"/>
</dbReference>
<evidence type="ECO:0000256" key="5">
    <source>
        <dbReference type="ARBA" id="ARBA00023242"/>
    </source>
</evidence>
<name>A0A0L6UCE9_9BASI</name>
<dbReference type="AlphaFoldDB" id="A0A0L6UCE9"/>
<keyword evidence="5" id="KW-0539">Nucleus</keyword>
<gene>
    <name evidence="7" type="ORF">VP01_8081g1</name>
</gene>
<dbReference type="Pfam" id="PF05699">
    <property type="entry name" value="Dimer_Tnp_hAT"/>
    <property type="match status" value="1"/>
</dbReference>
<comment type="caution">
    <text evidence="7">The sequence shown here is derived from an EMBL/GenBank/DDBJ whole genome shotgun (WGS) entry which is preliminary data.</text>
</comment>
<dbReference type="OrthoDB" id="1607513at2759"/>
<dbReference type="InterPro" id="IPR052035">
    <property type="entry name" value="ZnF_BED_domain_contain"/>
</dbReference>
<dbReference type="GO" id="GO:0005634">
    <property type="term" value="C:nucleus"/>
    <property type="evidence" value="ECO:0007669"/>
    <property type="project" value="UniProtKB-SubCell"/>
</dbReference>
<dbReference type="InterPro" id="IPR008906">
    <property type="entry name" value="HATC_C_dom"/>
</dbReference>
<dbReference type="GO" id="GO:0008270">
    <property type="term" value="F:zinc ion binding"/>
    <property type="evidence" value="ECO:0007669"/>
    <property type="project" value="UniProtKB-KW"/>
</dbReference>
<dbReference type="PANTHER" id="PTHR46481:SF10">
    <property type="entry name" value="ZINC FINGER BED DOMAIN-CONTAINING PROTEIN 39"/>
    <property type="match status" value="1"/>
</dbReference>
<evidence type="ECO:0000256" key="3">
    <source>
        <dbReference type="ARBA" id="ARBA00022771"/>
    </source>
</evidence>
<dbReference type="Proteomes" id="UP000037035">
    <property type="component" value="Unassembled WGS sequence"/>
</dbReference>
<organism evidence="7 8">
    <name type="scientific">Puccinia sorghi</name>
    <dbReference type="NCBI Taxonomy" id="27349"/>
    <lineage>
        <taxon>Eukaryota</taxon>
        <taxon>Fungi</taxon>
        <taxon>Dikarya</taxon>
        <taxon>Basidiomycota</taxon>
        <taxon>Pucciniomycotina</taxon>
        <taxon>Pucciniomycetes</taxon>
        <taxon>Pucciniales</taxon>
        <taxon>Pucciniaceae</taxon>
        <taxon>Puccinia</taxon>
    </lineage>
</organism>
<evidence type="ECO:0000256" key="2">
    <source>
        <dbReference type="ARBA" id="ARBA00022723"/>
    </source>
</evidence>
<keyword evidence="8" id="KW-1185">Reference proteome</keyword>
<evidence type="ECO:0000259" key="6">
    <source>
        <dbReference type="Pfam" id="PF05699"/>
    </source>
</evidence>
<dbReference type="VEuPathDB" id="FungiDB:VP01_8081g1"/>
<proteinExistence type="predicted"/>
<evidence type="ECO:0000313" key="7">
    <source>
        <dbReference type="EMBL" id="KNZ45470.1"/>
    </source>
</evidence>
<comment type="subcellular location">
    <subcellularLocation>
        <location evidence="1">Nucleus</location>
    </subcellularLocation>
</comment>